<dbReference type="AlphaFoldDB" id="C1KBY6"/>
<protein>
    <submittedName>
        <fullName evidence="3">Immunoregulin TP1</fullName>
    </submittedName>
</protein>
<evidence type="ECO:0000256" key="1">
    <source>
        <dbReference type="SAM" id="MobiDB-lite"/>
    </source>
</evidence>
<evidence type="ECO:0000256" key="2">
    <source>
        <dbReference type="SAM" id="SignalP"/>
    </source>
</evidence>
<organism evidence="3">
    <name type="scientific">Tabanus pleskei</name>
    <dbReference type="NCBI Taxonomy" id="632608"/>
    <lineage>
        <taxon>Eukaryota</taxon>
        <taxon>Metazoa</taxon>
        <taxon>Ecdysozoa</taxon>
        <taxon>Arthropoda</taxon>
        <taxon>Hexapoda</taxon>
        <taxon>Insecta</taxon>
        <taxon>Pterygota</taxon>
        <taxon>Neoptera</taxon>
        <taxon>Endopterygota</taxon>
        <taxon>Diptera</taxon>
        <taxon>Brachycera</taxon>
        <taxon>Tabanomorpha</taxon>
        <taxon>Tabanoidea</taxon>
        <taxon>Tabanidae</taxon>
        <taxon>Tabanus</taxon>
    </lineage>
</organism>
<dbReference type="EMBL" id="FJ810804">
    <property type="protein sequence ID" value="ACO38655.1"/>
    <property type="molecule type" value="mRNA"/>
</dbReference>
<feature type="region of interest" description="Disordered" evidence="1">
    <location>
        <begin position="37"/>
        <end position="68"/>
    </location>
</feature>
<name>C1KBY6_9DIPT</name>
<accession>C1KBY6</accession>
<dbReference type="PROSITE" id="PS51257">
    <property type="entry name" value="PROKAR_LIPOPROTEIN"/>
    <property type="match status" value="1"/>
</dbReference>
<proteinExistence type="evidence at transcript level"/>
<reference evidence="3" key="1">
    <citation type="journal article" date="2009" name="Comp. Biochem. Physiol. B, Biochem. Mol. Biol.">
        <title>Immunoregulatory peptides from salivary glands of the horsefly, Tabanus pleskei.</title>
        <authorList>
            <person name="Zhao R."/>
            <person name="Yu X."/>
            <person name="Yu H."/>
            <person name="Han W."/>
            <person name="Zhai L."/>
            <person name="Han J."/>
            <person name="Liu J."/>
        </authorList>
    </citation>
    <scope>NUCLEOTIDE SEQUENCE</scope>
</reference>
<sequence length="68" mass="7467">MLFKSFVFLLVSVVIVGLFTSCDSEVQYEELVSGYLRKGTSTGSTDYEPTDVGGEDYDVDEIDEDGKA</sequence>
<keyword evidence="2" id="KW-0732">Signal</keyword>
<feature type="chain" id="PRO_5002911182" evidence="2">
    <location>
        <begin position="25"/>
        <end position="68"/>
    </location>
</feature>
<feature type="signal peptide" evidence="2">
    <location>
        <begin position="1"/>
        <end position="24"/>
    </location>
</feature>
<feature type="compositionally biased region" description="Acidic residues" evidence="1">
    <location>
        <begin position="53"/>
        <end position="68"/>
    </location>
</feature>
<evidence type="ECO:0000313" key="3">
    <source>
        <dbReference type="EMBL" id="ACO38655.1"/>
    </source>
</evidence>